<protein>
    <submittedName>
        <fullName evidence="2">Uncharacterized protein</fullName>
    </submittedName>
</protein>
<evidence type="ECO:0000256" key="1">
    <source>
        <dbReference type="SAM" id="MobiDB-lite"/>
    </source>
</evidence>
<evidence type="ECO:0000313" key="3">
    <source>
        <dbReference type="Proteomes" id="UP001519460"/>
    </source>
</evidence>
<keyword evidence="3" id="KW-1185">Reference proteome</keyword>
<name>A0ABD0J284_9CAEN</name>
<comment type="caution">
    <text evidence="2">The sequence shown here is derived from an EMBL/GenBank/DDBJ whole genome shotgun (WGS) entry which is preliminary data.</text>
</comment>
<accession>A0ABD0J284</accession>
<reference evidence="2 3" key="1">
    <citation type="journal article" date="2023" name="Sci. Data">
        <title>Genome assembly of the Korean intertidal mud-creeper Batillaria attramentaria.</title>
        <authorList>
            <person name="Patra A.K."/>
            <person name="Ho P.T."/>
            <person name="Jun S."/>
            <person name="Lee S.J."/>
            <person name="Kim Y."/>
            <person name="Won Y.J."/>
        </authorList>
    </citation>
    <scope>NUCLEOTIDE SEQUENCE [LARGE SCALE GENOMIC DNA]</scope>
    <source>
        <strain evidence="2">Wonlab-2016</strain>
    </source>
</reference>
<gene>
    <name evidence="2" type="ORF">BaRGS_00039821</name>
</gene>
<dbReference type="EMBL" id="JACVVK020000727">
    <property type="protein sequence ID" value="KAK7451660.1"/>
    <property type="molecule type" value="Genomic_DNA"/>
</dbReference>
<dbReference type="Proteomes" id="UP001519460">
    <property type="component" value="Unassembled WGS sequence"/>
</dbReference>
<proteinExistence type="predicted"/>
<feature type="non-terminal residue" evidence="2">
    <location>
        <position position="63"/>
    </location>
</feature>
<feature type="region of interest" description="Disordered" evidence="1">
    <location>
        <begin position="37"/>
        <end position="63"/>
    </location>
</feature>
<evidence type="ECO:0000313" key="2">
    <source>
        <dbReference type="EMBL" id="KAK7451660.1"/>
    </source>
</evidence>
<organism evidence="2 3">
    <name type="scientific">Batillaria attramentaria</name>
    <dbReference type="NCBI Taxonomy" id="370345"/>
    <lineage>
        <taxon>Eukaryota</taxon>
        <taxon>Metazoa</taxon>
        <taxon>Spiralia</taxon>
        <taxon>Lophotrochozoa</taxon>
        <taxon>Mollusca</taxon>
        <taxon>Gastropoda</taxon>
        <taxon>Caenogastropoda</taxon>
        <taxon>Sorbeoconcha</taxon>
        <taxon>Cerithioidea</taxon>
        <taxon>Batillariidae</taxon>
        <taxon>Batillaria</taxon>
    </lineage>
</organism>
<sequence>MTDPDRPLSHQGNCYAGQLKMNRVETSYSGRRAVSTIERQTQASRPVVSVPERRPWSASGNHR</sequence>
<dbReference type="AlphaFoldDB" id="A0ABD0J284"/>